<dbReference type="Pfam" id="PF00670">
    <property type="entry name" value="AdoHcyase_NAD"/>
    <property type="match status" value="1"/>
</dbReference>
<dbReference type="SMART" id="SM00997">
    <property type="entry name" value="AdoHcyase_NAD"/>
    <property type="match status" value="1"/>
</dbReference>
<dbReference type="InterPro" id="IPR020082">
    <property type="entry name" value="S-Ado-L-homoCys_hydrolase_CS"/>
</dbReference>
<keyword evidence="2 4" id="KW-0554">One-carbon metabolism</keyword>
<keyword evidence="9" id="KW-1185">Reference proteome</keyword>
<dbReference type="InterPro" id="IPR015878">
    <property type="entry name" value="Ado_hCys_hydrolase_NAD-bd"/>
</dbReference>
<feature type="binding site" evidence="4">
    <location>
        <position position="69"/>
    </location>
    <ligand>
        <name>substrate</name>
    </ligand>
</feature>
<comment type="function">
    <text evidence="4">May play a key role in the regulation of the intracellular concentration of adenosylhomocysteine.</text>
</comment>
<evidence type="ECO:0000256" key="5">
    <source>
        <dbReference type="RuleBase" id="RU000548"/>
    </source>
</evidence>
<dbReference type="NCBIfam" id="NF004005">
    <property type="entry name" value="PRK05476.2-3"/>
    <property type="match status" value="1"/>
</dbReference>
<dbReference type="SUPFAM" id="SSF52283">
    <property type="entry name" value="Formate/glycerate dehydrogenase catalytic domain-like"/>
    <property type="match status" value="1"/>
</dbReference>
<comment type="cofactor">
    <cofactor evidence="4 5">
        <name>NAD(+)</name>
        <dbReference type="ChEBI" id="CHEBI:57540"/>
    </cofactor>
    <text evidence="4 5">Binds 1 NAD(+) per subunit.</text>
</comment>
<dbReference type="HAMAP" id="MF_00563">
    <property type="entry name" value="AdoHcyase"/>
    <property type="match status" value="1"/>
</dbReference>
<feature type="binding site" evidence="4">
    <location>
        <position position="256"/>
    </location>
    <ligand>
        <name>substrate</name>
    </ligand>
</feature>
<feature type="binding site" evidence="4">
    <location>
        <position position="413"/>
    </location>
    <ligand>
        <name>NAD(+)</name>
        <dbReference type="ChEBI" id="CHEBI:57540"/>
    </ligand>
</feature>
<dbReference type="PANTHER" id="PTHR23420">
    <property type="entry name" value="ADENOSYLHOMOCYSTEINASE"/>
    <property type="match status" value="1"/>
</dbReference>
<comment type="similarity">
    <text evidence="1 4 6">Belongs to the adenosylhomocysteinase family.</text>
</comment>
<comment type="subcellular location">
    <subcellularLocation>
        <location evidence="4">Cytoplasm</location>
    </subcellularLocation>
</comment>
<dbReference type="Proteomes" id="UP001499967">
    <property type="component" value="Unassembled WGS sequence"/>
</dbReference>
<evidence type="ECO:0000256" key="3">
    <source>
        <dbReference type="ARBA" id="ARBA00023027"/>
    </source>
</evidence>
<dbReference type="RefSeq" id="WP_343937791.1">
    <property type="nucleotide sequence ID" value="NZ_BAAAHP010000005.1"/>
</dbReference>
<sequence length="499" mass="54726">MTATADISSRLQKRNGIDFAVADLGLAEFGRKEIRLAEHEMPGLMALRREYAEARPLHGARVAGSLHMTVQTAVLIETLVSLGAEVRWVSCNIFSTQDHAAAAVVVGPHGTEEQPQGVPVFAWKGETLEEYWWCTEQLFKFTDEAGNVVGPNMILDDGGDATLLVHKGVEFEKTGVVPTVDDEDLTVSDEYRIILDTLRRSLAEDAKRWTTVASDIRGVTEETTTGVHRLYQLAEQGLLLFPAINVNDSVTKSKFDNKYGIRHSLVDGINRATDVLIGGKVAVVCGYGDVGKGSAEALAGQGARVIVTEVDPICALQALLEGYQVARLEDVIGQADIIITTTGNKDIVSADLMARTKHQAIIGNVGHFDNEIDMAGLARYPGIRRINIKPQVDEWVFPDGHSIIVLSEGRLLNLGNATGHPSFVMSNSFSNQVIAQIELFTKHEEYNKDVYRLPKVLDEKVARIHVEALGGELTKLTKDQAEYIGVDVEGPFKPEHYRY</sequence>
<reference evidence="8 9" key="1">
    <citation type="journal article" date="2019" name="Int. J. Syst. Evol. Microbiol.">
        <title>The Global Catalogue of Microorganisms (GCM) 10K type strain sequencing project: providing services to taxonomists for standard genome sequencing and annotation.</title>
        <authorList>
            <consortium name="The Broad Institute Genomics Platform"/>
            <consortium name="The Broad Institute Genome Sequencing Center for Infectious Disease"/>
            <person name="Wu L."/>
            <person name="Ma J."/>
        </authorList>
    </citation>
    <scope>NUCLEOTIDE SEQUENCE [LARGE SCALE GENOMIC DNA]</scope>
    <source>
        <strain evidence="8 9">JCM 11117</strain>
    </source>
</reference>
<feature type="binding site" evidence="4">
    <location>
        <position position="257"/>
    </location>
    <ligand>
        <name>NAD(+)</name>
        <dbReference type="ChEBI" id="CHEBI:57540"/>
    </ligand>
</feature>
<dbReference type="CDD" id="cd00401">
    <property type="entry name" value="SAHH"/>
    <property type="match status" value="1"/>
</dbReference>
<keyword evidence="4 5" id="KW-0378">Hydrolase</keyword>
<keyword evidence="3 4" id="KW-0520">NAD</keyword>
<dbReference type="PANTHER" id="PTHR23420:SF0">
    <property type="entry name" value="ADENOSYLHOMOCYSTEINASE"/>
    <property type="match status" value="1"/>
</dbReference>
<dbReference type="Gene3D" id="3.40.50.720">
    <property type="entry name" value="NAD(P)-binding Rossmann-like Domain"/>
    <property type="match status" value="1"/>
</dbReference>
<dbReference type="EMBL" id="BAAAHP010000005">
    <property type="protein sequence ID" value="GAA0919739.1"/>
    <property type="molecule type" value="Genomic_DNA"/>
</dbReference>
<evidence type="ECO:0000313" key="8">
    <source>
        <dbReference type="EMBL" id="GAA0919739.1"/>
    </source>
</evidence>
<dbReference type="SUPFAM" id="SSF51735">
    <property type="entry name" value="NAD(P)-binding Rossmann-fold domains"/>
    <property type="match status" value="1"/>
</dbReference>
<evidence type="ECO:0000256" key="1">
    <source>
        <dbReference type="ARBA" id="ARBA00007122"/>
    </source>
</evidence>
<feature type="binding site" evidence="4">
    <location>
        <position position="344"/>
    </location>
    <ligand>
        <name>NAD(+)</name>
        <dbReference type="ChEBI" id="CHEBI:57540"/>
    </ligand>
</feature>
<dbReference type="PIRSF" id="PIRSF001109">
    <property type="entry name" value="Ad_hcy_hydrolase"/>
    <property type="match status" value="1"/>
</dbReference>
<dbReference type="InterPro" id="IPR042172">
    <property type="entry name" value="Adenosylhomocyst_ase-like_sf"/>
</dbReference>
<evidence type="ECO:0000256" key="4">
    <source>
        <dbReference type="HAMAP-Rule" id="MF_00563"/>
    </source>
</evidence>
<dbReference type="NCBIfam" id="TIGR00936">
    <property type="entry name" value="ahcY"/>
    <property type="match status" value="1"/>
</dbReference>
<feature type="domain" description="S-adenosyl-L-homocysteine hydrolase NAD binding" evidence="7">
    <location>
        <begin position="257"/>
        <end position="419"/>
    </location>
</feature>
<dbReference type="Pfam" id="PF05221">
    <property type="entry name" value="AdoHcyase"/>
    <property type="match status" value="1"/>
</dbReference>
<evidence type="ECO:0000256" key="2">
    <source>
        <dbReference type="ARBA" id="ARBA00022563"/>
    </source>
</evidence>
<evidence type="ECO:0000256" key="6">
    <source>
        <dbReference type="RuleBase" id="RU004166"/>
    </source>
</evidence>
<feature type="binding site" evidence="4">
    <location>
        <position position="309"/>
    </location>
    <ligand>
        <name>NAD(+)</name>
        <dbReference type="ChEBI" id="CHEBI:57540"/>
    </ligand>
</feature>
<evidence type="ECO:0000313" key="9">
    <source>
        <dbReference type="Proteomes" id="UP001499967"/>
    </source>
</evidence>
<dbReference type="Gene3D" id="3.40.50.1480">
    <property type="entry name" value="Adenosylhomocysteinase-like"/>
    <property type="match status" value="1"/>
</dbReference>
<protein>
    <recommendedName>
        <fullName evidence="4">Adenosylhomocysteinase</fullName>
        <ecNumber evidence="4">3.13.2.1</ecNumber>
    </recommendedName>
    <alternativeName>
        <fullName evidence="4">S-adenosyl-L-homocysteine hydrolase</fullName>
        <shortName evidence="4">AdoHcyase</shortName>
    </alternativeName>
</protein>
<dbReference type="SMART" id="SM00996">
    <property type="entry name" value="AdoHcyase"/>
    <property type="match status" value="1"/>
</dbReference>
<dbReference type="InterPro" id="IPR000043">
    <property type="entry name" value="Adenosylhomocysteinase-like"/>
</dbReference>
<comment type="pathway">
    <text evidence="4 5">Amino-acid biosynthesis; L-homocysteine biosynthesis; L-homocysteine from S-adenosyl-L-homocysteine: step 1/1.</text>
</comment>
<dbReference type="PROSITE" id="PS00739">
    <property type="entry name" value="ADOHCYASE_2"/>
    <property type="match status" value="1"/>
</dbReference>
<dbReference type="InterPro" id="IPR036291">
    <property type="entry name" value="NAD(P)-bd_dom_sf"/>
</dbReference>
<dbReference type="PROSITE" id="PS00738">
    <property type="entry name" value="ADOHCYASE_1"/>
    <property type="match status" value="1"/>
</dbReference>
<comment type="catalytic activity">
    <reaction evidence="4 5">
        <text>S-adenosyl-L-homocysteine + H2O = L-homocysteine + adenosine</text>
        <dbReference type="Rhea" id="RHEA:21708"/>
        <dbReference type="ChEBI" id="CHEBI:15377"/>
        <dbReference type="ChEBI" id="CHEBI:16335"/>
        <dbReference type="ChEBI" id="CHEBI:57856"/>
        <dbReference type="ChEBI" id="CHEBI:58199"/>
        <dbReference type="EC" id="3.13.2.1"/>
    </reaction>
</comment>
<comment type="caution">
    <text evidence="4">Lacks conserved residue(s) required for the propagation of feature annotation.</text>
</comment>
<comment type="caution">
    <text evidence="8">The sequence shown here is derived from an EMBL/GenBank/DDBJ whole genome shotgun (WGS) entry which is preliminary data.</text>
</comment>
<feature type="binding site" evidence="4">
    <location>
        <begin position="223"/>
        <end position="225"/>
    </location>
    <ligand>
        <name>NAD(+)</name>
        <dbReference type="ChEBI" id="CHEBI:57540"/>
    </ligand>
</feature>
<proteinExistence type="inferred from homology"/>
<keyword evidence="4" id="KW-0963">Cytoplasm</keyword>
<accession>A0ABN1NYV2</accession>
<evidence type="ECO:0000259" key="7">
    <source>
        <dbReference type="SMART" id="SM00997"/>
    </source>
</evidence>
<dbReference type="EC" id="3.13.2.1" evidence="4"/>
<organism evidence="8 9">
    <name type="scientific">Pseudonocardia zijingensis</name>
    <dbReference type="NCBI Taxonomy" id="153376"/>
    <lineage>
        <taxon>Bacteria</taxon>
        <taxon>Bacillati</taxon>
        <taxon>Actinomycetota</taxon>
        <taxon>Actinomycetes</taxon>
        <taxon>Pseudonocardiales</taxon>
        <taxon>Pseudonocardiaceae</taxon>
        <taxon>Pseudonocardia</taxon>
    </lineage>
</organism>
<feature type="binding site" evidence="4">
    <location>
        <position position="222"/>
    </location>
    <ligand>
        <name>substrate</name>
    </ligand>
</feature>
<name>A0ABN1NYV2_9PSEU</name>
<feature type="binding site" evidence="4">
    <location>
        <position position="252"/>
    </location>
    <ligand>
        <name>substrate</name>
    </ligand>
</feature>
<feature type="binding site" evidence="4">
    <location>
        <begin position="286"/>
        <end position="291"/>
    </location>
    <ligand>
        <name>NAD(+)</name>
        <dbReference type="ChEBI" id="CHEBI:57540"/>
    </ligand>
</feature>
<gene>
    <name evidence="4 8" type="primary">ahcY</name>
    <name evidence="8" type="ORF">GCM10009559_01930</name>
</gene>
<feature type="binding site" evidence="4">
    <location>
        <position position="157"/>
    </location>
    <ligand>
        <name>substrate</name>
    </ligand>
</feature>